<sequence length="174" mass="19820">MRNLSPITHDDDIITQKYAKDNLVFLSSKNIGGGGEMFDLATSLPNPNLLIGGTKKVTNSNYMITGYNLKENLVLGDTYTFTICGELGEDRKAFKVYDQMSWNEQATLDKVGNYLYSKSFSFNPYNKLQLSYLSVYLDSAHGKTESTVYWAKLEKGDQRTPQVALFDYLYWQNK</sequence>
<keyword evidence="2" id="KW-1185">Reference proteome</keyword>
<organism evidence="1 2">
    <name type="scientific">Aerococcus mictus</name>
    <dbReference type="NCBI Taxonomy" id="2976810"/>
    <lineage>
        <taxon>Bacteria</taxon>
        <taxon>Bacillati</taxon>
        <taxon>Bacillota</taxon>
        <taxon>Bacilli</taxon>
        <taxon>Lactobacillales</taxon>
        <taxon>Aerococcaceae</taxon>
        <taxon>Aerococcus</taxon>
    </lineage>
</organism>
<gene>
    <name evidence="1" type="ORF">DBT44_0006455</name>
</gene>
<dbReference type="RefSeq" id="WP_111827343.1">
    <property type="nucleotide sequence ID" value="NZ_CAJHLN010000004.1"/>
</dbReference>
<evidence type="ECO:0000313" key="2">
    <source>
        <dbReference type="Proteomes" id="UP000250354"/>
    </source>
</evidence>
<evidence type="ECO:0000313" key="1">
    <source>
        <dbReference type="EMBL" id="WWC54045.1"/>
    </source>
</evidence>
<reference evidence="1 2" key="1">
    <citation type="journal article" date="2020" name="J. Bacteriol.">
        <title>Aerococcus urinae Isolated from Women with Lower Urinary Tract Symptoms: In Vitro Aggregation and Genome Analysis.</title>
        <authorList>
            <person name="Hilt E.E."/>
            <person name="Putonti C."/>
            <person name="Thomas-White K."/>
            <person name="Lewis A.L."/>
            <person name="Visick K.L."/>
            <person name="Gilbert N.M."/>
            <person name="Wolfe A.J."/>
        </authorList>
    </citation>
    <scope>NUCLEOTIDE SEQUENCE [LARGE SCALE GENOMIC DNA]</scope>
    <source>
        <strain evidence="1 2">UMB1016</strain>
    </source>
</reference>
<dbReference type="Proteomes" id="UP000250354">
    <property type="component" value="Chromosome"/>
</dbReference>
<proteinExistence type="predicted"/>
<protein>
    <submittedName>
        <fullName evidence="1">Uncharacterized protein</fullName>
    </submittedName>
</protein>
<accession>A0ABZ2EB07</accession>
<dbReference type="GeneID" id="86858491"/>
<dbReference type="EMBL" id="CP145132">
    <property type="protein sequence ID" value="WWC54045.1"/>
    <property type="molecule type" value="Genomic_DNA"/>
</dbReference>
<name>A0ABZ2EB07_9LACT</name>